<organism evidence="3 4">
    <name type="scientific">Colwellia maritima</name>
    <dbReference type="NCBI Taxonomy" id="2912588"/>
    <lineage>
        <taxon>Bacteria</taxon>
        <taxon>Pseudomonadati</taxon>
        <taxon>Pseudomonadota</taxon>
        <taxon>Gammaproteobacteria</taxon>
        <taxon>Alteromonadales</taxon>
        <taxon>Colwelliaceae</taxon>
        <taxon>Colwellia</taxon>
    </lineage>
</organism>
<dbReference type="EMBL" id="JAKKSL010000001">
    <property type="protein sequence ID" value="MCI2282773.1"/>
    <property type="molecule type" value="Genomic_DNA"/>
</dbReference>
<reference evidence="3" key="1">
    <citation type="submission" date="2022-01" db="EMBL/GenBank/DDBJ databases">
        <title>Colwellia maritima, isolated from seawater.</title>
        <authorList>
            <person name="Kristyanto S."/>
            <person name="Jung J."/>
            <person name="Jeon C.O."/>
        </authorList>
    </citation>
    <scope>NUCLEOTIDE SEQUENCE</scope>
    <source>
        <strain evidence="3">MSW7</strain>
    </source>
</reference>
<feature type="signal peptide" evidence="1">
    <location>
        <begin position="1"/>
        <end position="26"/>
    </location>
</feature>
<protein>
    <recommendedName>
        <fullName evidence="2">Rap1a immunity protein domain-containing protein</fullName>
    </recommendedName>
</protein>
<name>A0ABS9WXU2_9GAMM</name>
<keyword evidence="1" id="KW-0732">Signal</keyword>
<dbReference type="Pfam" id="PF18602">
    <property type="entry name" value="Rap1a"/>
    <property type="match status" value="1"/>
</dbReference>
<sequence>MPTNKFTLMFVAFLGVQLLSVPSAKALEVLTAKELASHCALMVNETEGVDGQYCVRYIQGFIDGAIATDARVMLNAESAIAGEETFTERAIRTRMPNRIDRSRAAGLAGFCLGDPLPLREVVNVVVADLAAQQIKLDNRDKDEPAMEVVYKSLMKNYPCKE</sequence>
<dbReference type="Proteomes" id="UP001139646">
    <property type="component" value="Unassembled WGS sequence"/>
</dbReference>
<feature type="chain" id="PRO_5045523320" description="Rap1a immunity protein domain-containing protein" evidence="1">
    <location>
        <begin position="27"/>
        <end position="161"/>
    </location>
</feature>
<accession>A0ABS9WXU2</accession>
<evidence type="ECO:0000256" key="1">
    <source>
        <dbReference type="SAM" id="SignalP"/>
    </source>
</evidence>
<gene>
    <name evidence="3" type="ORF">L3081_04320</name>
</gene>
<comment type="caution">
    <text evidence="3">The sequence shown here is derived from an EMBL/GenBank/DDBJ whole genome shotgun (WGS) entry which is preliminary data.</text>
</comment>
<dbReference type="RefSeq" id="WP_242283740.1">
    <property type="nucleotide sequence ID" value="NZ_JAKKSL010000001.1"/>
</dbReference>
<keyword evidence="4" id="KW-1185">Reference proteome</keyword>
<dbReference type="InterPro" id="IPR041238">
    <property type="entry name" value="Rap1a"/>
</dbReference>
<feature type="domain" description="Rap1a immunity protein" evidence="2">
    <location>
        <begin position="31"/>
        <end position="159"/>
    </location>
</feature>
<evidence type="ECO:0000313" key="4">
    <source>
        <dbReference type="Proteomes" id="UP001139646"/>
    </source>
</evidence>
<proteinExistence type="predicted"/>
<evidence type="ECO:0000259" key="2">
    <source>
        <dbReference type="Pfam" id="PF18602"/>
    </source>
</evidence>
<evidence type="ECO:0000313" key="3">
    <source>
        <dbReference type="EMBL" id="MCI2282773.1"/>
    </source>
</evidence>